<name>A0AA36J8E3_9DINO</name>
<dbReference type="PANTHER" id="PTHR10037:SF62">
    <property type="entry name" value="SODIUM CHANNEL PROTEIN 60E"/>
    <property type="match status" value="1"/>
</dbReference>
<evidence type="ECO:0000256" key="4">
    <source>
        <dbReference type="ARBA" id="ARBA00023136"/>
    </source>
</evidence>
<protein>
    <recommendedName>
        <fullName evidence="6">Ion transport domain-containing protein</fullName>
    </recommendedName>
</protein>
<dbReference type="Gene3D" id="1.10.287.70">
    <property type="match status" value="1"/>
</dbReference>
<keyword evidence="2 5" id="KW-0812">Transmembrane</keyword>
<keyword evidence="4 5" id="KW-0472">Membrane</keyword>
<dbReference type="EMBL" id="CAUJNA010003397">
    <property type="protein sequence ID" value="CAJ1401081.1"/>
    <property type="molecule type" value="Genomic_DNA"/>
</dbReference>
<evidence type="ECO:0000256" key="3">
    <source>
        <dbReference type="ARBA" id="ARBA00022989"/>
    </source>
</evidence>
<dbReference type="PANTHER" id="PTHR10037">
    <property type="entry name" value="VOLTAGE-GATED CATION CHANNEL CALCIUM AND SODIUM"/>
    <property type="match status" value="1"/>
</dbReference>
<dbReference type="Pfam" id="PF00520">
    <property type="entry name" value="Ion_trans"/>
    <property type="match status" value="1"/>
</dbReference>
<gene>
    <name evidence="7" type="ORF">EVOR1521_LOCUS24294</name>
</gene>
<feature type="transmembrane region" description="Helical" evidence="5">
    <location>
        <begin position="98"/>
        <end position="122"/>
    </location>
</feature>
<feature type="non-terminal residue" evidence="7">
    <location>
        <position position="222"/>
    </location>
</feature>
<keyword evidence="8" id="KW-1185">Reference proteome</keyword>
<evidence type="ECO:0000256" key="2">
    <source>
        <dbReference type="ARBA" id="ARBA00022692"/>
    </source>
</evidence>
<evidence type="ECO:0000313" key="8">
    <source>
        <dbReference type="Proteomes" id="UP001178507"/>
    </source>
</evidence>
<keyword evidence="3 5" id="KW-1133">Transmembrane helix</keyword>
<dbReference type="SUPFAM" id="SSF81324">
    <property type="entry name" value="Voltage-gated potassium channels"/>
    <property type="match status" value="1"/>
</dbReference>
<organism evidence="7 8">
    <name type="scientific">Effrenium voratum</name>
    <dbReference type="NCBI Taxonomy" id="2562239"/>
    <lineage>
        <taxon>Eukaryota</taxon>
        <taxon>Sar</taxon>
        <taxon>Alveolata</taxon>
        <taxon>Dinophyceae</taxon>
        <taxon>Suessiales</taxon>
        <taxon>Symbiodiniaceae</taxon>
        <taxon>Effrenium</taxon>
    </lineage>
</organism>
<evidence type="ECO:0000313" key="7">
    <source>
        <dbReference type="EMBL" id="CAJ1401081.1"/>
    </source>
</evidence>
<accession>A0AA36J8E3</accession>
<dbReference type="GO" id="GO:0001518">
    <property type="term" value="C:voltage-gated sodium channel complex"/>
    <property type="evidence" value="ECO:0007669"/>
    <property type="project" value="TreeGrafter"/>
</dbReference>
<feature type="domain" description="Ion transport" evidence="6">
    <location>
        <begin position="2"/>
        <end position="200"/>
    </location>
</feature>
<comment type="caution">
    <text evidence="7">The sequence shown here is derived from an EMBL/GenBank/DDBJ whole genome shotgun (WGS) entry which is preliminary data.</text>
</comment>
<proteinExistence type="predicted"/>
<dbReference type="InterPro" id="IPR043203">
    <property type="entry name" value="VGCC_Ca_Na"/>
</dbReference>
<evidence type="ECO:0000259" key="6">
    <source>
        <dbReference type="Pfam" id="PF00520"/>
    </source>
</evidence>
<evidence type="ECO:0000256" key="1">
    <source>
        <dbReference type="ARBA" id="ARBA00004141"/>
    </source>
</evidence>
<sequence>AVIFTGELALRIFGLGFKRFYCGPDWRWALFDTMIVSLQIFDELTTLVVGTAQNGGNLGFMRVMRILRLLRIMRLVRILQFVNELRTMVMSVANSMRSLVWTLLLMLLMKYIIGVYLCQIVADTGIENSANLTPDLVEYYGSLPRAVLSLYQAMTGGVDWNDLSKPLETISPVMQLVFALYIAFAVLAMMNVVTGVFVESALGSAREDREREARTGTGHGGS</sequence>
<dbReference type="AlphaFoldDB" id="A0AA36J8E3"/>
<dbReference type="InterPro" id="IPR005821">
    <property type="entry name" value="Ion_trans_dom"/>
</dbReference>
<dbReference type="GO" id="GO:0005248">
    <property type="term" value="F:voltage-gated sodium channel activity"/>
    <property type="evidence" value="ECO:0007669"/>
    <property type="project" value="TreeGrafter"/>
</dbReference>
<dbReference type="Gene3D" id="1.20.120.350">
    <property type="entry name" value="Voltage-gated potassium channels. Chain C"/>
    <property type="match status" value="1"/>
</dbReference>
<comment type="subcellular location">
    <subcellularLocation>
        <location evidence="1">Membrane</location>
        <topology evidence="1">Multi-pass membrane protein</topology>
    </subcellularLocation>
</comment>
<dbReference type="InterPro" id="IPR027359">
    <property type="entry name" value="Volt_channel_dom_sf"/>
</dbReference>
<evidence type="ECO:0000256" key="5">
    <source>
        <dbReference type="SAM" id="Phobius"/>
    </source>
</evidence>
<feature type="transmembrane region" description="Helical" evidence="5">
    <location>
        <begin position="173"/>
        <end position="198"/>
    </location>
</feature>
<dbReference type="Proteomes" id="UP001178507">
    <property type="component" value="Unassembled WGS sequence"/>
</dbReference>
<reference evidence="7" key="1">
    <citation type="submission" date="2023-08" db="EMBL/GenBank/DDBJ databases">
        <authorList>
            <person name="Chen Y."/>
            <person name="Shah S."/>
            <person name="Dougan E. K."/>
            <person name="Thang M."/>
            <person name="Chan C."/>
        </authorList>
    </citation>
    <scope>NUCLEOTIDE SEQUENCE</scope>
</reference>